<comment type="caution">
    <text evidence="2">The sequence shown here is derived from an EMBL/GenBank/DDBJ whole genome shotgun (WGS) entry which is preliminary data.</text>
</comment>
<gene>
    <name evidence="2" type="ORF">B1199_13915</name>
</gene>
<dbReference type="InterPro" id="IPR009339">
    <property type="entry name" value="DUF998"/>
</dbReference>
<sequence length="191" mass="21643">MKDILLRQTHLVWIVSIYNISIGFFISGFNPISKSISHVALEAPFYAYSHRAADIIIGASMCFFAITIQYRHQYKLTLAALSIFLLGVSMISAGIWTLESKLHLLYGLSIFMIIIPVAFALEFEAKHLSTSFYNFCLALSFIHVTMFWLIYAGFIPSEYNGLIQRIWAIPTMGWFGCAAHILMQKPANKAF</sequence>
<dbReference type="OrthoDB" id="7432790at2"/>
<feature type="transmembrane region" description="Helical" evidence="1">
    <location>
        <begin position="135"/>
        <end position="154"/>
    </location>
</feature>
<evidence type="ECO:0000313" key="3">
    <source>
        <dbReference type="Proteomes" id="UP000194841"/>
    </source>
</evidence>
<evidence type="ECO:0008006" key="4">
    <source>
        <dbReference type="Google" id="ProtNLM"/>
    </source>
</evidence>
<protein>
    <recommendedName>
        <fullName evidence="4">DUF998 domain-containing protein</fullName>
    </recommendedName>
</protein>
<feature type="transmembrane region" description="Helical" evidence="1">
    <location>
        <begin position="12"/>
        <end position="33"/>
    </location>
</feature>
<keyword evidence="1" id="KW-1133">Transmembrane helix</keyword>
<keyword evidence="3" id="KW-1185">Reference proteome</keyword>
<dbReference type="AlphaFoldDB" id="A0A244CNR4"/>
<organism evidence="2 3">
    <name type="scientific">Pseudoalteromonas ulvae</name>
    <dbReference type="NCBI Taxonomy" id="107327"/>
    <lineage>
        <taxon>Bacteria</taxon>
        <taxon>Pseudomonadati</taxon>
        <taxon>Pseudomonadota</taxon>
        <taxon>Gammaproteobacteria</taxon>
        <taxon>Alteromonadales</taxon>
        <taxon>Pseudoalteromonadaceae</taxon>
        <taxon>Pseudoalteromonas</taxon>
    </lineage>
</organism>
<feature type="transmembrane region" description="Helical" evidence="1">
    <location>
        <begin position="166"/>
        <end position="183"/>
    </location>
</feature>
<feature type="transmembrane region" description="Helical" evidence="1">
    <location>
        <begin position="45"/>
        <end position="66"/>
    </location>
</feature>
<dbReference type="Proteomes" id="UP000194841">
    <property type="component" value="Unassembled WGS sequence"/>
</dbReference>
<accession>A0A244CNR4</accession>
<dbReference type="EMBL" id="MWPV01000004">
    <property type="protein sequence ID" value="OUL57260.1"/>
    <property type="molecule type" value="Genomic_DNA"/>
</dbReference>
<dbReference type="RefSeq" id="WP_086744718.1">
    <property type="nucleotide sequence ID" value="NZ_MWPV01000004.1"/>
</dbReference>
<keyword evidence="1" id="KW-0812">Transmembrane</keyword>
<name>A0A244CNR4_PSEDV</name>
<evidence type="ECO:0000313" key="2">
    <source>
        <dbReference type="EMBL" id="OUL57260.1"/>
    </source>
</evidence>
<reference evidence="2 3" key="1">
    <citation type="submission" date="2017-02" db="EMBL/GenBank/DDBJ databases">
        <title>Pseudoalteromonas ulvae TC14 Genome.</title>
        <authorList>
            <person name="Molmeret M."/>
        </authorList>
    </citation>
    <scope>NUCLEOTIDE SEQUENCE [LARGE SCALE GENOMIC DNA]</scope>
    <source>
        <strain evidence="2">TC14</strain>
    </source>
</reference>
<dbReference type="Pfam" id="PF06197">
    <property type="entry name" value="DUF998"/>
    <property type="match status" value="1"/>
</dbReference>
<proteinExistence type="predicted"/>
<keyword evidence="1" id="KW-0472">Membrane</keyword>
<feature type="transmembrane region" description="Helical" evidence="1">
    <location>
        <begin position="104"/>
        <end position="123"/>
    </location>
</feature>
<evidence type="ECO:0000256" key="1">
    <source>
        <dbReference type="SAM" id="Phobius"/>
    </source>
</evidence>
<feature type="transmembrane region" description="Helical" evidence="1">
    <location>
        <begin position="78"/>
        <end position="98"/>
    </location>
</feature>